<feature type="non-terminal residue" evidence="2">
    <location>
        <position position="361"/>
    </location>
</feature>
<organism evidence="2 3">
    <name type="scientific">Candidatus Methanoperedens nitratireducens</name>
    <dbReference type="NCBI Taxonomy" id="1392998"/>
    <lineage>
        <taxon>Archaea</taxon>
        <taxon>Methanobacteriati</taxon>
        <taxon>Methanobacteriota</taxon>
        <taxon>Stenosarchaea group</taxon>
        <taxon>Methanomicrobia</taxon>
        <taxon>Methanosarcinales</taxon>
        <taxon>ANME-2 cluster</taxon>
        <taxon>Candidatus Methanoperedentaceae</taxon>
        <taxon>Candidatus Methanoperedens</taxon>
    </lineage>
</organism>
<gene>
    <name evidence="2" type="ORF">MPEBLZ_03629</name>
</gene>
<sequence>MEKQTESSNLSTVSLVRCQTYGQSNIDAAVEKALELIGGIKSYVKPDDRVLLKINLLTGDVPEKAVTTHPAIVRAMIRQVKAAGGIPQVGDCSGYEGGPNYKRYIAACRNTGIMKVCEEEGARILHLSAESIEVKNPGGRIFKSFILSKQVQEADVLISLPKLKTHGLTLFTGGVKNNFGCVTGLNKAKMHLRAQDPETFSQMLVDLLGIVRPELTVMDAVVGMEGNGPSNGTPRQVNAILASCDPVALDAVACKMIGIDPFMVPSTRLAHEQGMGTGDISHIDVSGEDMKDMQIEGFKLPSGTASFFRARGLMRFLRSMLVAKPELVRQQCKKCWICMEHCPSGAISKKEDYPSFDHKKC</sequence>
<feature type="domain" description="4Fe-4S ferredoxin-type" evidence="1">
    <location>
        <begin position="323"/>
        <end position="352"/>
    </location>
</feature>
<dbReference type="Proteomes" id="UP000050360">
    <property type="component" value="Unassembled WGS sequence"/>
</dbReference>
<dbReference type="PROSITE" id="PS00198">
    <property type="entry name" value="4FE4S_FER_1"/>
    <property type="match status" value="1"/>
</dbReference>
<dbReference type="SUPFAM" id="SSF54862">
    <property type="entry name" value="4Fe-4S ferredoxins"/>
    <property type="match status" value="1"/>
</dbReference>
<dbReference type="Gene3D" id="3.30.70.20">
    <property type="match status" value="1"/>
</dbReference>
<dbReference type="Pfam" id="PF04015">
    <property type="entry name" value="DUF362"/>
    <property type="match status" value="1"/>
</dbReference>
<reference evidence="2 3" key="1">
    <citation type="submission" date="2015-09" db="EMBL/GenBank/DDBJ databases">
        <title>A metagenomics-based metabolic model of nitrate-dependent anaerobic oxidation of methane by Methanoperedens-like archaea.</title>
        <authorList>
            <person name="Arshad A."/>
            <person name="Speth D.R."/>
            <person name="De Graaf R.M."/>
            <person name="Op Den Camp H.J."/>
            <person name="Jetten M.S."/>
            <person name="Welte C.U."/>
        </authorList>
    </citation>
    <scope>NUCLEOTIDE SEQUENCE [LARGE SCALE GENOMIC DNA]</scope>
</reference>
<dbReference type="InterPro" id="IPR007160">
    <property type="entry name" value="DUF362"/>
</dbReference>
<dbReference type="AlphaFoldDB" id="A0A0P7ZE88"/>
<dbReference type="EMBL" id="LKCM01000296">
    <property type="protein sequence ID" value="KPQ41825.1"/>
    <property type="molecule type" value="Genomic_DNA"/>
</dbReference>
<dbReference type="GO" id="GO:0016491">
    <property type="term" value="F:oxidoreductase activity"/>
    <property type="evidence" value="ECO:0007669"/>
    <property type="project" value="UniProtKB-ARBA"/>
</dbReference>
<evidence type="ECO:0000313" key="2">
    <source>
        <dbReference type="EMBL" id="KPQ41825.1"/>
    </source>
</evidence>
<name>A0A0P7ZE88_9EURY</name>
<dbReference type="PROSITE" id="PS51379">
    <property type="entry name" value="4FE4S_FER_2"/>
    <property type="match status" value="1"/>
</dbReference>
<evidence type="ECO:0000313" key="3">
    <source>
        <dbReference type="Proteomes" id="UP000050360"/>
    </source>
</evidence>
<accession>A0A0P7ZE88</accession>
<evidence type="ECO:0000259" key="1">
    <source>
        <dbReference type="PROSITE" id="PS51379"/>
    </source>
</evidence>
<comment type="caution">
    <text evidence="2">The sequence shown here is derived from an EMBL/GenBank/DDBJ whole genome shotgun (WGS) entry which is preliminary data.</text>
</comment>
<dbReference type="PATRIC" id="fig|1719120.3.peg.3937"/>
<proteinExistence type="predicted"/>
<dbReference type="InterPro" id="IPR017896">
    <property type="entry name" value="4Fe4S_Fe-S-bd"/>
</dbReference>
<dbReference type="InterPro" id="IPR017900">
    <property type="entry name" value="4Fe4S_Fe_S_CS"/>
</dbReference>
<protein>
    <submittedName>
        <fullName evidence="2">(Fe-S)-binding protein</fullName>
    </submittedName>
</protein>